<dbReference type="Gene3D" id="2.120.10.30">
    <property type="entry name" value="TolB, C-terminal domain"/>
    <property type="match status" value="1"/>
</dbReference>
<dbReference type="GO" id="GO:0004341">
    <property type="term" value="F:gluconolactonase activity"/>
    <property type="evidence" value="ECO:0007669"/>
    <property type="project" value="UniProtKB-EC"/>
</dbReference>
<dbReference type="InterPro" id="IPR051262">
    <property type="entry name" value="SMP-30/CGR1_Lactonase"/>
</dbReference>
<feature type="domain" description="SMP-30/Gluconolactonase/LRE-like region" evidence="2">
    <location>
        <begin position="25"/>
        <end position="245"/>
    </location>
</feature>
<organism evidence="3 4">
    <name type="scientific">Sorangium cellulosum</name>
    <name type="common">Polyangium cellulosum</name>
    <dbReference type="NCBI Taxonomy" id="56"/>
    <lineage>
        <taxon>Bacteria</taxon>
        <taxon>Pseudomonadati</taxon>
        <taxon>Myxococcota</taxon>
        <taxon>Polyangia</taxon>
        <taxon>Polyangiales</taxon>
        <taxon>Polyangiaceae</taxon>
        <taxon>Sorangium</taxon>
    </lineage>
</organism>
<dbReference type="EMBL" id="CP012670">
    <property type="protein sequence ID" value="AUX22463.1"/>
    <property type="molecule type" value="Genomic_DNA"/>
</dbReference>
<keyword evidence="1 3" id="KW-0378">Hydrolase</keyword>
<dbReference type="OrthoDB" id="9775406at2"/>
<evidence type="ECO:0000259" key="2">
    <source>
        <dbReference type="Pfam" id="PF08450"/>
    </source>
</evidence>
<proteinExistence type="predicted"/>
<name>A0A4P2Q0W1_SORCE</name>
<dbReference type="InterPro" id="IPR011042">
    <property type="entry name" value="6-blade_b-propeller_TolB-like"/>
</dbReference>
<evidence type="ECO:0000313" key="4">
    <source>
        <dbReference type="Proteomes" id="UP000295781"/>
    </source>
</evidence>
<dbReference type="PANTHER" id="PTHR47572:SF4">
    <property type="entry name" value="LACTONASE DRP35"/>
    <property type="match status" value="1"/>
</dbReference>
<accession>A0A4P2Q0W1</accession>
<dbReference type="PANTHER" id="PTHR47572">
    <property type="entry name" value="LIPOPROTEIN-RELATED"/>
    <property type="match status" value="1"/>
</dbReference>
<dbReference type="Proteomes" id="UP000295781">
    <property type="component" value="Chromosome"/>
</dbReference>
<sequence>MSSVKGFTVELSHLGRVGHGLVRPECVVAERDGTLWASDARGVATRVDPGGAQALLGPEVGEPNGMAMDRQGNLIVAALSGGKVHRLYRDVRAEVLLDSIEGKPLGAVNFCFIDSRDRLWISILTRHCPSWWDAVVDERCRDGYIVLVDEKGPRIVADGLRLTNEVRLDAAERYLYAVETVPGRLLRFPVRQDGSLGEREPFGPESLGPGGLMDGFAFDAEGNVWVASPCRNSVVVIFPDGSHQVVFEDPRPDAIEALLQKQASGTLAMSDLGACAGATVQLPTSIAFGGPDLRTCHVGSLAMSQLVTFRAPVAGLPLVHQR</sequence>
<dbReference type="AlphaFoldDB" id="A0A4P2Q0W1"/>
<dbReference type="SUPFAM" id="SSF63829">
    <property type="entry name" value="Calcium-dependent phosphotriesterase"/>
    <property type="match status" value="1"/>
</dbReference>
<evidence type="ECO:0000256" key="1">
    <source>
        <dbReference type="ARBA" id="ARBA00022801"/>
    </source>
</evidence>
<dbReference type="EC" id="3.1.1.17" evidence="3"/>
<protein>
    <submittedName>
        <fullName evidence="3">Gluconolactonase</fullName>
        <ecNumber evidence="3">3.1.1.17</ecNumber>
    </submittedName>
</protein>
<evidence type="ECO:0000313" key="3">
    <source>
        <dbReference type="EMBL" id="AUX22463.1"/>
    </source>
</evidence>
<reference evidence="3 4" key="1">
    <citation type="submission" date="2015-09" db="EMBL/GenBank/DDBJ databases">
        <title>Sorangium comparison.</title>
        <authorList>
            <person name="Zaburannyi N."/>
            <person name="Bunk B."/>
            <person name="Overmann J."/>
            <person name="Mueller R."/>
        </authorList>
    </citation>
    <scope>NUCLEOTIDE SEQUENCE [LARGE SCALE GENOMIC DNA]</scope>
    <source>
        <strain evidence="3 4">So ceGT47</strain>
    </source>
</reference>
<gene>
    <name evidence="3" type="ORF">SOCEGT47_029660</name>
</gene>
<dbReference type="RefSeq" id="WP_129347622.1">
    <property type="nucleotide sequence ID" value="NZ_CP012670.1"/>
</dbReference>
<dbReference type="InterPro" id="IPR013658">
    <property type="entry name" value="SGL"/>
</dbReference>
<dbReference type="Pfam" id="PF08450">
    <property type="entry name" value="SGL"/>
    <property type="match status" value="1"/>
</dbReference>